<evidence type="ECO:0000313" key="4">
    <source>
        <dbReference type="EMBL" id="QJA89449.1"/>
    </source>
</evidence>
<protein>
    <submittedName>
        <fullName evidence="2">Uncharacterized protein</fullName>
    </submittedName>
</protein>
<sequence>MPDYYADFGATLSNTTVGSYGAGGLTWVTCPGLSGGTISPNTPQPQPIPLNMEEVMQEIIKQAEVLYNEGVEQTKILRKNIDEKDNFLINVPKERLAMVDYLSRAIEYNLWEEALLAFDFTKSTAKDIINLAQEMQSSRNYSVLGECFIVILTNPNSHSYKLNVPYKTEGSRNEKTERALTPQGDHGDCFPLNRGSIRAATNEEIARWVSQWLINEIKHLPLSQQPKGAVLTNYLEALNATLKGG</sequence>
<reference evidence="2" key="1">
    <citation type="submission" date="2020-03" db="EMBL/GenBank/DDBJ databases">
        <title>The deep terrestrial virosphere.</title>
        <authorList>
            <person name="Holmfeldt K."/>
            <person name="Nilsson E."/>
            <person name="Simone D."/>
            <person name="Lopez-Fernandez M."/>
            <person name="Wu X."/>
            <person name="de Brujin I."/>
            <person name="Lundin D."/>
            <person name="Andersson A."/>
            <person name="Bertilsson S."/>
            <person name="Dopson M."/>
        </authorList>
    </citation>
    <scope>NUCLEOTIDE SEQUENCE</scope>
    <source>
        <strain evidence="3">MM415A01139</strain>
        <strain evidence="4">MM415B02554</strain>
        <strain evidence="2">TM448A00527</strain>
        <strain evidence="5">TM448B00869</strain>
    </source>
</reference>
<gene>
    <name evidence="3" type="ORF">MM415A01139_0019</name>
    <name evidence="4" type="ORF">MM415B02554_0006</name>
    <name evidence="2" type="ORF">TM448A00527_0007</name>
    <name evidence="5" type="ORF">TM448B00869_0036</name>
</gene>
<evidence type="ECO:0000313" key="3">
    <source>
        <dbReference type="EMBL" id="QJA78101.1"/>
    </source>
</evidence>
<feature type="region of interest" description="Disordered" evidence="1">
    <location>
        <begin position="167"/>
        <end position="187"/>
    </location>
</feature>
<evidence type="ECO:0000313" key="2">
    <source>
        <dbReference type="EMBL" id="QJA46801.1"/>
    </source>
</evidence>
<organism evidence="2">
    <name type="scientific">viral metagenome</name>
    <dbReference type="NCBI Taxonomy" id="1070528"/>
    <lineage>
        <taxon>unclassified sequences</taxon>
        <taxon>metagenomes</taxon>
        <taxon>organismal metagenomes</taxon>
    </lineage>
</organism>
<dbReference type="EMBL" id="MT144022">
    <property type="protein sequence ID" value="QJA46801.1"/>
    <property type="molecule type" value="Genomic_DNA"/>
</dbReference>
<feature type="compositionally biased region" description="Basic and acidic residues" evidence="1">
    <location>
        <begin position="169"/>
        <end position="178"/>
    </location>
</feature>
<dbReference type="AlphaFoldDB" id="A0A6H1ZH94"/>
<accession>A0A6H1ZH94</accession>
<name>A0A6H1ZH94_9ZZZZ</name>
<evidence type="ECO:0000313" key="5">
    <source>
        <dbReference type="EMBL" id="QJH96910.1"/>
    </source>
</evidence>
<dbReference type="EMBL" id="MT142846">
    <property type="protein sequence ID" value="QJA89449.1"/>
    <property type="molecule type" value="Genomic_DNA"/>
</dbReference>
<proteinExistence type="predicted"/>
<dbReference type="EMBL" id="MT142320">
    <property type="protein sequence ID" value="QJA78101.1"/>
    <property type="molecule type" value="Genomic_DNA"/>
</dbReference>
<dbReference type="EMBL" id="MT144666">
    <property type="protein sequence ID" value="QJH96910.1"/>
    <property type="molecule type" value="Genomic_DNA"/>
</dbReference>
<evidence type="ECO:0000256" key="1">
    <source>
        <dbReference type="SAM" id="MobiDB-lite"/>
    </source>
</evidence>